<organism evidence="1 2">
    <name type="scientific">Phocicoccus pinnipedialis</name>
    <dbReference type="NCBI Taxonomy" id="110845"/>
    <lineage>
        <taxon>Bacteria</taxon>
        <taxon>Bacillati</taxon>
        <taxon>Bacillota</taxon>
        <taxon>Bacilli</taxon>
        <taxon>Bacillales</taxon>
        <taxon>Salinicoccaceae</taxon>
        <taxon>Phocicoccus</taxon>
    </lineage>
</organism>
<accession>A0A6V7R4J0</accession>
<reference evidence="1 2" key="1">
    <citation type="submission" date="2020-07" db="EMBL/GenBank/DDBJ databases">
        <authorList>
            <person name="Criscuolo A."/>
        </authorList>
    </citation>
    <scope>NUCLEOTIDE SEQUENCE [LARGE SCALE GENOMIC DNA]</scope>
    <source>
        <strain evidence="1">CIP107946</strain>
    </source>
</reference>
<evidence type="ECO:0000313" key="2">
    <source>
        <dbReference type="Proteomes" id="UP000588186"/>
    </source>
</evidence>
<gene>
    <name evidence="1" type="ORF">JEOPIN946_00389</name>
</gene>
<dbReference type="AlphaFoldDB" id="A0A6V7R4J0"/>
<dbReference type="Proteomes" id="UP000588186">
    <property type="component" value="Unassembled WGS sequence"/>
</dbReference>
<evidence type="ECO:0000313" key="1">
    <source>
        <dbReference type="EMBL" id="CAD2072291.1"/>
    </source>
</evidence>
<name>A0A6V7R4J0_9BACL</name>
<comment type="caution">
    <text evidence="1">The sequence shown here is derived from an EMBL/GenBank/DDBJ whole genome shotgun (WGS) entry which is preliminary data.</text>
</comment>
<sequence>MDPKGYIVNYFITNNTSGTMQYMLIKEKDIDSDTVEFYLGTVRINDNTTEALLQGFLAAQPIMVQSEEYRIDKNPINRGISSYDFARRFAMLSNYELLEFGIPNVLETVRNDRFQDTIVSPEERRAQEEARRSESVLKQEIDREVLTTGTDEMLEIVKNTFMIFKTDVGVMNKVGALVDENNALLSEELTPQIVREIDDNIREMLNDPYVIKNYTLELTRVSRFLEEIIKN</sequence>
<dbReference type="EMBL" id="CAJEWB010000005">
    <property type="protein sequence ID" value="CAD2072291.1"/>
    <property type="molecule type" value="Genomic_DNA"/>
</dbReference>
<proteinExistence type="predicted"/>
<protein>
    <submittedName>
        <fullName evidence="1">Uncharacterized protein</fullName>
    </submittedName>
</protein>
<keyword evidence="2" id="KW-1185">Reference proteome</keyword>
<dbReference type="RefSeq" id="WP_186076382.1">
    <property type="nucleotide sequence ID" value="NZ_CAJEWB010000005.1"/>
</dbReference>